<dbReference type="GO" id="GO:0022857">
    <property type="term" value="F:transmembrane transporter activity"/>
    <property type="evidence" value="ECO:0007669"/>
    <property type="project" value="InterPro"/>
</dbReference>
<feature type="transmembrane region" description="Helical" evidence="6">
    <location>
        <begin position="204"/>
        <end position="227"/>
    </location>
</feature>
<evidence type="ECO:0000259" key="7">
    <source>
        <dbReference type="PROSITE" id="PS50850"/>
    </source>
</evidence>
<dbReference type="Pfam" id="PF07690">
    <property type="entry name" value="MFS_1"/>
    <property type="match status" value="1"/>
</dbReference>
<feature type="transmembrane region" description="Helical" evidence="6">
    <location>
        <begin position="317"/>
        <end position="337"/>
    </location>
</feature>
<dbReference type="InterPro" id="IPR011701">
    <property type="entry name" value="MFS"/>
</dbReference>
<keyword evidence="9" id="KW-1185">Reference proteome</keyword>
<dbReference type="GO" id="GO:0016020">
    <property type="term" value="C:membrane"/>
    <property type="evidence" value="ECO:0007669"/>
    <property type="project" value="UniProtKB-SubCell"/>
</dbReference>
<feature type="transmembrane region" description="Helical" evidence="6">
    <location>
        <begin position="405"/>
        <end position="424"/>
    </location>
</feature>
<protein>
    <recommendedName>
        <fullName evidence="7">Major facilitator superfamily (MFS) profile domain-containing protein</fullName>
    </recommendedName>
</protein>
<feature type="transmembrane region" description="Helical" evidence="6">
    <location>
        <begin position="112"/>
        <end position="131"/>
    </location>
</feature>
<evidence type="ECO:0000256" key="2">
    <source>
        <dbReference type="ARBA" id="ARBA00022448"/>
    </source>
</evidence>
<proteinExistence type="predicted"/>
<feature type="transmembrane region" description="Helical" evidence="6">
    <location>
        <begin position="87"/>
        <end position="105"/>
    </location>
</feature>
<keyword evidence="5 6" id="KW-0472">Membrane</keyword>
<dbReference type="InterPro" id="IPR020846">
    <property type="entry name" value="MFS_dom"/>
</dbReference>
<dbReference type="HOGENOM" id="CLU_001265_0_1_1"/>
<feature type="transmembrane region" description="Helical" evidence="6">
    <location>
        <begin position="137"/>
        <end position="160"/>
    </location>
</feature>
<feature type="transmembrane region" description="Helical" evidence="6">
    <location>
        <begin position="344"/>
        <end position="363"/>
    </location>
</feature>
<feature type="transmembrane region" description="Helical" evidence="6">
    <location>
        <begin position="281"/>
        <end position="305"/>
    </location>
</feature>
<name>A0A0D2FDR7_9EURO</name>
<keyword evidence="4 6" id="KW-1133">Transmembrane helix</keyword>
<evidence type="ECO:0000313" key="8">
    <source>
        <dbReference type="EMBL" id="KIW58209.1"/>
    </source>
</evidence>
<feature type="transmembrane region" description="Helical" evidence="6">
    <location>
        <begin position="436"/>
        <end position="455"/>
    </location>
</feature>
<keyword evidence="2" id="KW-0813">Transport</keyword>
<reference evidence="8 9" key="1">
    <citation type="submission" date="2015-01" db="EMBL/GenBank/DDBJ databases">
        <title>The Genome Sequence of Exophiala xenobiotica CBS118157.</title>
        <authorList>
            <consortium name="The Broad Institute Genomics Platform"/>
            <person name="Cuomo C."/>
            <person name="de Hoog S."/>
            <person name="Gorbushina A."/>
            <person name="Stielow B."/>
            <person name="Teixiera M."/>
            <person name="Abouelleil A."/>
            <person name="Chapman S.B."/>
            <person name="Priest M."/>
            <person name="Young S.K."/>
            <person name="Wortman J."/>
            <person name="Nusbaum C."/>
            <person name="Birren B."/>
        </authorList>
    </citation>
    <scope>NUCLEOTIDE SEQUENCE [LARGE SCALE GENOMIC DNA]</scope>
    <source>
        <strain evidence="8 9">CBS 118157</strain>
    </source>
</reference>
<dbReference type="PANTHER" id="PTHR43791:SF36">
    <property type="entry name" value="TRANSPORTER, PUTATIVE (AFU_ORTHOLOGUE AFUA_6G08340)-RELATED"/>
    <property type="match status" value="1"/>
</dbReference>
<evidence type="ECO:0000256" key="5">
    <source>
        <dbReference type="ARBA" id="ARBA00023136"/>
    </source>
</evidence>
<keyword evidence="3 6" id="KW-0812">Transmembrane</keyword>
<dbReference type="OrthoDB" id="2985014at2759"/>
<dbReference type="EMBL" id="KN847318">
    <property type="protein sequence ID" value="KIW58209.1"/>
    <property type="molecule type" value="Genomic_DNA"/>
</dbReference>
<evidence type="ECO:0000313" key="9">
    <source>
        <dbReference type="Proteomes" id="UP000054342"/>
    </source>
</evidence>
<dbReference type="Gene3D" id="1.20.1250.20">
    <property type="entry name" value="MFS general substrate transporter like domains"/>
    <property type="match status" value="2"/>
</dbReference>
<evidence type="ECO:0000256" key="1">
    <source>
        <dbReference type="ARBA" id="ARBA00004141"/>
    </source>
</evidence>
<dbReference type="InterPro" id="IPR036259">
    <property type="entry name" value="MFS_trans_sf"/>
</dbReference>
<dbReference type="GeneID" id="25324658"/>
<comment type="subcellular location">
    <subcellularLocation>
        <location evidence="1">Membrane</location>
        <topology evidence="1">Multi-pass membrane protein</topology>
    </subcellularLocation>
</comment>
<dbReference type="SUPFAM" id="SSF103473">
    <property type="entry name" value="MFS general substrate transporter"/>
    <property type="match status" value="1"/>
</dbReference>
<sequence>MDASSTQKELAVEAGAVHVEADGAANVPHRKCKKEKRLVLKQDLSIVLLLAGCYWFAYLDRGALGNARIMGFQKDLHLSPKEFYNCLMMFFVGYLIFELPAALIVKVFQPNLAYGFAVVAFGILATSMAAVRSYAPIMIIRTFLGFTEAFVQTGFLFLTLWYRPEEVTTRTAFYFIATPVAGATSGLIAYGVQHNLNGRMGRAAWEWFFLIEGVLTIFWGLLVATFLPKLPETVAKRGSILFRDPQEHALILERTAAARNTPDEKVRMYQIWWAIKDLKTWLFALAISAASLNVAAFGSFLPTFIQQFGFEPLQTQLVSIIPYAFPIVTVPVVSIYADRADKRFVPFLCCMATSLTGFVIVLTTTNRTALVAGCSFIAAGCYPAIVVCATWLLGAHAGYTKRATAWAVAQVFTQSYSIISTQIYNTPPRFFKGHGILLGLNLIGTASAVLCYFMMKAANKKREQIAQDWIVRGEEDPDNSKTYEELCDHHPQFRYKW</sequence>
<dbReference type="RefSeq" id="XP_013318793.1">
    <property type="nucleotide sequence ID" value="XM_013463339.1"/>
</dbReference>
<evidence type="ECO:0000256" key="4">
    <source>
        <dbReference type="ARBA" id="ARBA00022989"/>
    </source>
</evidence>
<feature type="transmembrane region" description="Helical" evidence="6">
    <location>
        <begin position="369"/>
        <end position="393"/>
    </location>
</feature>
<feature type="domain" description="Major facilitator superfamily (MFS) profile" evidence="7">
    <location>
        <begin position="46"/>
        <end position="459"/>
    </location>
</feature>
<dbReference type="PANTHER" id="PTHR43791">
    <property type="entry name" value="PERMEASE-RELATED"/>
    <property type="match status" value="1"/>
</dbReference>
<dbReference type="Proteomes" id="UP000054342">
    <property type="component" value="Unassembled WGS sequence"/>
</dbReference>
<gene>
    <name evidence="8" type="ORF">PV05_02750</name>
</gene>
<accession>A0A0D2FDR7</accession>
<evidence type="ECO:0000256" key="6">
    <source>
        <dbReference type="SAM" id="Phobius"/>
    </source>
</evidence>
<feature type="transmembrane region" description="Helical" evidence="6">
    <location>
        <begin position="38"/>
        <end position="57"/>
    </location>
</feature>
<dbReference type="AlphaFoldDB" id="A0A0D2FDR7"/>
<feature type="transmembrane region" description="Helical" evidence="6">
    <location>
        <begin position="172"/>
        <end position="192"/>
    </location>
</feature>
<organism evidence="8 9">
    <name type="scientific">Exophiala xenobiotica</name>
    <dbReference type="NCBI Taxonomy" id="348802"/>
    <lineage>
        <taxon>Eukaryota</taxon>
        <taxon>Fungi</taxon>
        <taxon>Dikarya</taxon>
        <taxon>Ascomycota</taxon>
        <taxon>Pezizomycotina</taxon>
        <taxon>Eurotiomycetes</taxon>
        <taxon>Chaetothyriomycetidae</taxon>
        <taxon>Chaetothyriales</taxon>
        <taxon>Herpotrichiellaceae</taxon>
        <taxon>Exophiala</taxon>
    </lineage>
</organism>
<dbReference type="PROSITE" id="PS50850">
    <property type="entry name" value="MFS"/>
    <property type="match status" value="1"/>
</dbReference>
<evidence type="ECO:0000256" key="3">
    <source>
        <dbReference type="ARBA" id="ARBA00022692"/>
    </source>
</evidence>